<dbReference type="InterPro" id="IPR034804">
    <property type="entry name" value="SQR/QFR_C/D"/>
</dbReference>
<name>A0A2P8F9K0_9RHOB</name>
<dbReference type="RefSeq" id="WP_106609404.1">
    <property type="nucleotide sequence ID" value="NZ_PYGJ01000011.1"/>
</dbReference>
<evidence type="ECO:0000256" key="2">
    <source>
        <dbReference type="ARBA" id="ARBA00022448"/>
    </source>
</evidence>
<keyword evidence="7" id="KW-1003">Cell membrane</keyword>
<evidence type="ECO:0000313" key="10">
    <source>
        <dbReference type="Proteomes" id="UP000240418"/>
    </source>
</evidence>
<dbReference type="OrthoDB" id="9788328at2"/>
<feature type="transmembrane region" description="Helical" evidence="7">
    <location>
        <begin position="176"/>
        <end position="192"/>
    </location>
</feature>
<keyword evidence="5 7" id="KW-0408">Iron</keyword>
<dbReference type="EMBL" id="PYGJ01000011">
    <property type="protein sequence ID" value="PSL18390.1"/>
    <property type="molecule type" value="Genomic_DNA"/>
</dbReference>
<dbReference type="InterPro" id="IPR022837">
    <property type="entry name" value="MsrQ-like"/>
</dbReference>
<dbReference type="NCBIfam" id="NF003833">
    <property type="entry name" value="PRK05419.1-5"/>
    <property type="match status" value="1"/>
</dbReference>
<evidence type="ECO:0000256" key="5">
    <source>
        <dbReference type="ARBA" id="ARBA00023004"/>
    </source>
</evidence>
<keyword evidence="6 7" id="KW-0472">Membrane</keyword>
<dbReference type="PANTHER" id="PTHR36964:SF1">
    <property type="entry name" value="PROTEIN-METHIONINE-SULFOXIDE REDUCTASE HEME-BINDING SUBUNIT MSRQ"/>
    <property type="match status" value="1"/>
</dbReference>
<evidence type="ECO:0000259" key="8">
    <source>
        <dbReference type="Pfam" id="PF01794"/>
    </source>
</evidence>
<feature type="transmembrane region" description="Helical" evidence="7">
    <location>
        <begin position="115"/>
        <end position="132"/>
    </location>
</feature>
<evidence type="ECO:0000256" key="1">
    <source>
        <dbReference type="ARBA" id="ARBA00004141"/>
    </source>
</evidence>
<keyword evidence="10" id="KW-1185">Reference proteome</keyword>
<keyword evidence="3 7" id="KW-0812">Transmembrane</keyword>
<dbReference type="GO" id="GO:0030091">
    <property type="term" value="P:protein repair"/>
    <property type="evidence" value="ECO:0007669"/>
    <property type="project" value="UniProtKB-UniRule"/>
</dbReference>
<keyword evidence="4 7" id="KW-1133">Transmembrane helix</keyword>
<dbReference type="SUPFAM" id="SSF81343">
    <property type="entry name" value="Fumarate reductase respiratory complex transmembrane subunits"/>
    <property type="match status" value="1"/>
</dbReference>
<comment type="subcellular location">
    <subcellularLocation>
        <location evidence="7">Cell membrane</location>
        <topology evidence="7">Multi-pass membrane protein</topology>
    </subcellularLocation>
    <subcellularLocation>
        <location evidence="1">Membrane</location>
        <topology evidence="1">Multi-pass membrane protein</topology>
    </subcellularLocation>
</comment>
<feature type="transmembrane region" description="Helical" evidence="7">
    <location>
        <begin position="82"/>
        <end position="103"/>
    </location>
</feature>
<dbReference type="GO" id="GO:0010181">
    <property type="term" value="F:FMN binding"/>
    <property type="evidence" value="ECO:0007669"/>
    <property type="project" value="UniProtKB-UniRule"/>
</dbReference>
<keyword evidence="7" id="KW-0288">FMN</keyword>
<dbReference type="GO" id="GO:0046872">
    <property type="term" value="F:metal ion binding"/>
    <property type="evidence" value="ECO:0007669"/>
    <property type="project" value="UniProtKB-KW"/>
</dbReference>
<dbReference type="GO" id="GO:0020037">
    <property type="term" value="F:heme binding"/>
    <property type="evidence" value="ECO:0007669"/>
    <property type="project" value="UniProtKB-UniRule"/>
</dbReference>
<protein>
    <recommendedName>
        <fullName evidence="7">Protein-methionine-sulfoxide reductase heme-binding subunit MsrQ</fullName>
    </recommendedName>
    <alternativeName>
        <fullName evidence="7">Flavocytochrome MsrQ</fullName>
    </alternativeName>
</protein>
<comment type="similarity">
    <text evidence="7">Belongs to the MsrQ family.</text>
</comment>
<dbReference type="GO" id="GO:0016679">
    <property type="term" value="F:oxidoreductase activity, acting on diphenols and related substances as donors"/>
    <property type="evidence" value="ECO:0007669"/>
    <property type="project" value="TreeGrafter"/>
</dbReference>
<dbReference type="HAMAP" id="MF_01207">
    <property type="entry name" value="MsrQ"/>
    <property type="match status" value="1"/>
</dbReference>
<dbReference type="PANTHER" id="PTHR36964">
    <property type="entry name" value="PROTEIN-METHIONINE-SULFOXIDE REDUCTASE HEME-BINDING SUBUNIT MSRQ"/>
    <property type="match status" value="1"/>
</dbReference>
<proteinExistence type="inferred from homology"/>
<comment type="subunit">
    <text evidence="7">Heterodimer of a catalytic subunit (MsrP) and a heme-binding subunit (MsrQ).</text>
</comment>
<dbReference type="Pfam" id="PF01794">
    <property type="entry name" value="Ferric_reduct"/>
    <property type="match status" value="1"/>
</dbReference>
<keyword evidence="7" id="KW-0479">Metal-binding</keyword>
<dbReference type="GO" id="GO:0009055">
    <property type="term" value="F:electron transfer activity"/>
    <property type="evidence" value="ECO:0007669"/>
    <property type="project" value="UniProtKB-UniRule"/>
</dbReference>
<keyword evidence="2 7" id="KW-0813">Transport</keyword>
<evidence type="ECO:0000256" key="6">
    <source>
        <dbReference type="ARBA" id="ARBA00023136"/>
    </source>
</evidence>
<feature type="domain" description="Ferric oxidoreductase" evidence="8">
    <location>
        <begin position="57"/>
        <end position="160"/>
    </location>
</feature>
<evidence type="ECO:0000256" key="7">
    <source>
        <dbReference type="HAMAP-Rule" id="MF_01207"/>
    </source>
</evidence>
<feature type="transmembrane region" description="Helical" evidence="7">
    <location>
        <begin position="53"/>
        <end position="70"/>
    </location>
</feature>
<keyword evidence="7" id="KW-0349">Heme</keyword>
<reference evidence="9 10" key="1">
    <citation type="submission" date="2018-03" db="EMBL/GenBank/DDBJ databases">
        <title>Genomic Encyclopedia of Archaeal and Bacterial Type Strains, Phase II (KMG-II): from individual species to whole genera.</title>
        <authorList>
            <person name="Goeker M."/>
        </authorList>
    </citation>
    <scope>NUCLEOTIDE SEQUENCE [LARGE SCALE GENOMIC DNA]</scope>
    <source>
        <strain evidence="9 10">DSM 100673</strain>
    </source>
</reference>
<comment type="cofactor">
    <cofactor evidence="7">
        <name>heme b</name>
        <dbReference type="ChEBI" id="CHEBI:60344"/>
    </cofactor>
    <text evidence="7">Binds 1 heme b (iron(II)-protoporphyrin IX) group per subunit.</text>
</comment>
<comment type="cofactor">
    <cofactor evidence="7">
        <name>FMN</name>
        <dbReference type="ChEBI" id="CHEBI:58210"/>
    </cofactor>
    <text evidence="7">Binds 1 FMN per subunit.</text>
</comment>
<dbReference type="AlphaFoldDB" id="A0A2P8F9K0"/>
<keyword evidence="7" id="KW-0285">Flavoprotein</keyword>
<dbReference type="Proteomes" id="UP000240418">
    <property type="component" value="Unassembled WGS sequence"/>
</dbReference>
<evidence type="ECO:0000313" key="9">
    <source>
        <dbReference type="EMBL" id="PSL18390.1"/>
    </source>
</evidence>
<comment type="function">
    <text evidence="7">Part of the MsrPQ system that repairs oxidized periplasmic proteins containing methionine sulfoxide residues (Met-O), using respiratory chain electrons. Thus protects these proteins from oxidative-stress damage caused by reactive species of oxygen and chlorine generated by the host defense mechanisms. MsrPQ is essential for the maintenance of envelope integrity under bleach stress, rescuing a wide series of structurally unrelated periplasmic proteins from methionine oxidation. MsrQ provides electrons for reduction to the reductase catalytic subunit MsrP, using the quinone pool of the respiratory chain.</text>
</comment>
<dbReference type="GO" id="GO:0005886">
    <property type="term" value="C:plasma membrane"/>
    <property type="evidence" value="ECO:0007669"/>
    <property type="project" value="UniProtKB-SubCell"/>
</dbReference>
<sequence>MIDLLNAAARKVPSWVLYIVAALYPTFLFYQGLTGGLGVDPVKAMEHEMGRKGLQVLILTLSITPLRRYLGVNFMKFRRATGLIAFFYIGLHLLVWLVLDVQIPSEIWADILKRPYVTIGMVGFIVLLPLAITSNNWSVRRLGRNWHVLHKLTYVAIVLGAVHFLMLAKGFQYEPIIYLVVVAFLLALRLIPRRRLVRA</sequence>
<accession>A0A2P8F9K0</accession>
<organism evidence="9 10">
    <name type="scientific">Shimia abyssi</name>
    <dbReference type="NCBI Taxonomy" id="1662395"/>
    <lineage>
        <taxon>Bacteria</taxon>
        <taxon>Pseudomonadati</taxon>
        <taxon>Pseudomonadota</taxon>
        <taxon>Alphaproteobacteria</taxon>
        <taxon>Rhodobacterales</taxon>
        <taxon>Roseobacteraceae</taxon>
    </lineage>
</organism>
<feature type="transmembrane region" description="Helical" evidence="7">
    <location>
        <begin position="152"/>
        <end position="170"/>
    </location>
</feature>
<evidence type="ECO:0000256" key="3">
    <source>
        <dbReference type="ARBA" id="ARBA00022692"/>
    </source>
</evidence>
<dbReference type="InterPro" id="IPR013130">
    <property type="entry name" value="Fe3_Rdtase_TM_dom"/>
</dbReference>
<comment type="caution">
    <text evidence="9">The sequence shown here is derived from an EMBL/GenBank/DDBJ whole genome shotgun (WGS) entry which is preliminary data.</text>
</comment>
<feature type="transmembrane region" description="Helical" evidence="7">
    <location>
        <begin position="12"/>
        <end position="33"/>
    </location>
</feature>
<keyword evidence="7" id="KW-0249">Electron transport</keyword>
<evidence type="ECO:0000256" key="4">
    <source>
        <dbReference type="ARBA" id="ARBA00022989"/>
    </source>
</evidence>
<gene>
    <name evidence="7" type="primary">msrQ</name>
    <name evidence="9" type="ORF">CLV88_111136</name>
</gene>